<keyword evidence="3" id="KW-1185">Reference proteome</keyword>
<dbReference type="RefSeq" id="WP_190575801.1">
    <property type="nucleotide sequence ID" value="NZ_CAWPQU010000012.1"/>
</dbReference>
<comment type="caution">
    <text evidence="2">The sequence shown here is derived from an EMBL/GenBank/DDBJ whole genome shotgun (WGS) entry which is preliminary data.</text>
</comment>
<dbReference type="EMBL" id="JACJQY010000002">
    <property type="protein sequence ID" value="MBD2315583.1"/>
    <property type="molecule type" value="Genomic_DNA"/>
</dbReference>
<feature type="transmembrane region" description="Helical" evidence="1">
    <location>
        <begin position="20"/>
        <end position="44"/>
    </location>
</feature>
<proteinExistence type="predicted"/>
<evidence type="ECO:0000313" key="3">
    <source>
        <dbReference type="Proteomes" id="UP000618445"/>
    </source>
</evidence>
<evidence type="ECO:0000256" key="1">
    <source>
        <dbReference type="SAM" id="Phobius"/>
    </source>
</evidence>
<keyword evidence="1" id="KW-0472">Membrane</keyword>
<accession>A0ABR8C5W1</accession>
<dbReference type="Proteomes" id="UP000618445">
    <property type="component" value="Unassembled WGS sequence"/>
</dbReference>
<organism evidence="2 3">
    <name type="scientific">Phormidium tenue FACHB-1050</name>
    <dbReference type="NCBI Taxonomy" id="2692857"/>
    <lineage>
        <taxon>Bacteria</taxon>
        <taxon>Bacillati</taxon>
        <taxon>Cyanobacteriota</taxon>
        <taxon>Cyanophyceae</taxon>
        <taxon>Oscillatoriophycideae</taxon>
        <taxon>Oscillatoriales</taxon>
        <taxon>Oscillatoriaceae</taxon>
        <taxon>Phormidium</taxon>
    </lineage>
</organism>
<gene>
    <name evidence="2" type="ORF">H6G05_01810</name>
</gene>
<evidence type="ECO:0000313" key="2">
    <source>
        <dbReference type="EMBL" id="MBD2315583.1"/>
    </source>
</evidence>
<reference evidence="2 3" key="1">
    <citation type="journal article" date="2020" name="ISME J.">
        <title>Comparative genomics reveals insights into cyanobacterial evolution and habitat adaptation.</title>
        <authorList>
            <person name="Chen M.Y."/>
            <person name="Teng W.K."/>
            <person name="Zhao L."/>
            <person name="Hu C.X."/>
            <person name="Zhou Y.K."/>
            <person name="Han B.P."/>
            <person name="Song L.R."/>
            <person name="Shu W.S."/>
        </authorList>
    </citation>
    <scope>NUCLEOTIDE SEQUENCE [LARGE SCALE GENOMIC DNA]</scope>
    <source>
        <strain evidence="2 3">FACHB-1050</strain>
    </source>
</reference>
<name>A0ABR8C5W1_9CYAN</name>
<keyword evidence="1" id="KW-1133">Transmembrane helix</keyword>
<keyword evidence="1" id="KW-0812">Transmembrane</keyword>
<protein>
    <submittedName>
        <fullName evidence="2">Uncharacterized protein</fullName>
    </submittedName>
</protein>
<sequence>METQQVTSQPTNLSHQSTPMASLLIPISYALAAVIVLAGLGAFLRQLFNLGKD</sequence>